<comment type="similarity">
    <text evidence="1 5 6">Belongs to the bacterial ribosomal protein bL35 family.</text>
</comment>
<evidence type="ECO:0000313" key="9">
    <source>
        <dbReference type="Proteomes" id="UP000295151"/>
    </source>
</evidence>
<dbReference type="EMBL" id="SOCE01000001">
    <property type="protein sequence ID" value="TDU91925.1"/>
    <property type="molecule type" value="Genomic_DNA"/>
</dbReference>
<dbReference type="GO" id="GO:0006412">
    <property type="term" value="P:translation"/>
    <property type="evidence" value="ECO:0007669"/>
    <property type="project" value="UniProtKB-UniRule"/>
</dbReference>
<dbReference type="InterPro" id="IPR037229">
    <property type="entry name" value="Ribosomal_bL35_sf"/>
</dbReference>
<feature type="compositionally biased region" description="Basic residues" evidence="7">
    <location>
        <begin position="1"/>
        <end position="15"/>
    </location>
</feature>
<keyword evidence="3 5" id="KW-0687">Ribonucleoprotein</keyword>
<dbReference type="GO" id="GO:0022625">
    <property type="term" value="C:cytosolic large ribosomal subunit"/>
    <property type="evidence" value="ECO:0007669"/>
    <property type="project" value="TreeGrafter"/>
</dbReference>
<dbReference type="NCBIfam" id="TIGR00001">
    <property type="entry name" value="rpmI_bact"/>
    <property type="match status" value="1"/>
</dbReference>
<gene>
    <name evidence="5" type="primary">rpmI</name>
    <name evidence="8" type="ORF">EV138_5538</name>
</gene>
<reference evidence="8 9" key="1">
    <citation type="submission" date="2019-03" db="EMBL/GenBank/DDBJ databases">
        <title>Genomic Encyclopedia of Type Strains, Phase III (KMG-III): the genomes of soil and plant-associated and newly described type strains.</title>
        <authorList>
            <person name="Whitman W."/>
        </authorList>
    </citation>
    <scope>NUCLEOTIDE SEQUENCE [LARGE SCALE GENOMIC DNA]</scope>
    <source>
        <strain evidence="8 9">VKM Ac-2575</strain>
    </source>
</reference>
<keyword evidence="9" id="KW-1185">Reference proteome</keyword>
<dbReference type="AlphaFoldDB" id="A0A4R7THZ2"/>
<dbReference type="GO" id="GO:0003735">
    <property type="term" value="F:structural constituent of ribosome"/>
    <property type="evidence" value="ECO:0007669"/>
    <property type="project" value="InterPro"/>
</dbReference>
<dbReference type="InterPro" id="IPR021137">
    <property type="entry name" value="Ribosomal_bL35-like"/>
</dbReference>
<dbReference type="InterPro" id="IPR001706">
    <property type="entry name" value="Ribosomal_bL35"/>
</dbReference>
<organism evidence="8 9">
    <name type="scientific">Kribbella voronezhensis</name>
    <dbReference type="NCBI Taxonomy" id="2512212"/>
    <lineage>
        <taxon>Bacteria</taxon>
        <taxon>Bacillati</taxon>
        <taxon>Actinomycetota</taxon>
        <taxon>Actinomycetes</taxon>
        <taxon>Propionibacteriales</taxon>
        <taxon>Kribbellaceae</taxon>
        <taxon>Kribbella</taxon>
    </lineage>
</organism>
<accession>A0A4R7THZ2</accession>
<dbReference type="PANTHER" id="PTHR33343:SF1">
    <property type="entry name" value="LARGE RIBOSOMAL SUBUNIT PROTEIN BL35M"/>
    <property type="match status" value="1"/>
</dbReference>
<dbReference type="Gene3D" id="4.10.410.60">
    <property type="match status" value="1"/>
</dbReference>
<evidence type="ECO:0000256" key="7">
    <source>
        <dbReference type="SAM" id="MobiDB-lite"/>
    </source>
</evidence>
<dbReference type="FunFam" id="4.10.410.60:FF:000001">
    <property type="entry name" value="50S ribosomal protein L35"/>
    <property type="match status" value="1"/>
</dbReference>
<protein>
    <recommendedName>
        <fullName evidence="4 5">Large ribosomal subunit protein bL35</fullName>
    </recommendedName>
</protein>
<feature type="compositionally biased region" description="Basic and acidic residues" evidence="7">
    <location>
        <begin position="22"/>
        <end position="38"/>
    </location>
</feature>
<keyword evidence="2 5" id="KW-0689">Ribosomal protein</keyword>
<dbReference type="HAMAP" id="MF_00514">
    <property type="entry name" value="Ribosomal_bL35"/>
    <property type="match status" value="1"/>
</dbReference>
<dbReference type="InterPro" id="IPR018265">
    <property type="entry name" value="Ribosomal_bL35_CS"/>
</dbReference>
<dbReference type="PROSITE" id="PS00936">
    <property type="entry name" value="RIBOSOMAL_L35"/>
    <property type="match status" value="1"/>
</dbReference>
<evidence type="ECO:0000256" key="5">
    <source>
        <dbReference type="HAMAP-Rule" id="MF_00514"/>
    </source>
</evidence>
<dbReference type="OrthoDB" id="9804851at2"/>
<comment type="caution">
    <text evidence="8">The sequence shown here is derived from an EMBL/GenBank/DDBJ whole genome shotgun (WGS) entry which is preliminary data.</text>
</comment>
<sequence length="64" mass="7322">MPKMKTHSGAKKRVRVTGSGKLLRERTGRRHKLEEKSSRRTRRLAGTIEVSPTHAKKFKKLLGI</sequence>
<evidence type="ECO:0000256" key="2">
    <source>
        <dbReference type="ARBA" id="ARBA00022980"/>
    </source>
</evidence>
<dbReference type="Pfam" id="PF01632">
    <property type="entry name" value="Ribosomal_L35p"/>
    <property type="match status" value="1"/>
</dbReference>
<dbReference type="Proteomes" id="UP000295151">
    <property type="component" value="Unassembled WGS sequence"/>
</dbReference>
<dbReference type="RefSeq" id="WP_112243535.1">
    <property type="nucleotide sequence ID" value="NZ_SOCE01000001.1"/>
</dbReference>
<evidence type="ECO:0000313" key="8">
    <source>
        <dbReference type="EMBL" id="TDU91925.1"/>
    </source>
</evidence>
<dbReference type="SUPFAM" id="SSF143034">
    <property type="entry name" value="L35p-like"/>
    <property type="match status" value="1"/>
</dbReference>
<evidence type="ECO:0000256" key="4">
    <source>
        <dbReference type="ARBA" id="ARBA00071664"/>
    </source>
</evidence>
<proteinExistence type="inferred from homology"/>
<dbReference type="PANTHER" id="PTHR33343">
    <property type="entry name" value="54S RIBOSOMAL PROTEIN BL35M"/>
    <property type="match status" value="1"/>
</dbReference>
<feature type="region of interest" description="Disordered" evidence="7">
    <location>
        <begin position="1"/>
        <end position="41"/>
    </location>
</feature>
<evidence type="ECO:0000256" key="6">
    <source>
        <dbReference type="RuleBase" id="RU000568"/>
    </source>
</evidence>
<evidence type="ECO:0000256" key="3">
    <source>
        <dbReference type="ARBA" id="ARBA00023274"/>
    </source>
</evidence>
<name>A0A4R7THZ2_9ACTN</name>
<evidence type="ECO:0000256" key="1">
    <source>
        <dbReference type="ARBA" id="ARBA00006598"/>
    </source>
</evidence>
<dbReference type="PRINTS" id="PR00064">
    <property type="entry name" value="RIBOSOMALL35"/>
</dbReference>